<comment type="caution">
    <text evidence="2">The sequence shown here is derived from an EMBL/GenBank/DDBJ whole genome shotgun (WGS) entry which is preliminary data.</text>
</comment>
<dbReference type="Proteomes" id="UP000019365">
    <property type="component" value="Unassembled WGS sequence"/>
</dbReference>
<dbReference type="RefSeq" id="WP_037299940.1">
    <property type="nucleotide sequence ID" value="NZ_ATAX01000028.1"/>
</dbReference>
<feature type="transmembrane region" description="Helical" evidence="1">
    <location>
        <begin position="37"/>
        <end position="58"/>
    </location>
</feature>
<reference evidence="2 3" key="1">
    <citation type="journal article" date="2014" name="PLoS ONE">
        <title>Rumen cellulosomics: divergent fiber-degrading strategies revealed by comparative genome-wide analysis of six ruminococcal strains.</title>
        <authorList>
            <person name="Dassa B."/>
            <person name="Borovok I."/>
            <person name="Ruimy-Israeli V."/>
            <person name="Lamed R."/>
            <person name="Flint H.J."/>
            <person name="Duncan S.H."/>
            <person name="Henrissat B."/>
            <person name="Coutinho P."/>
            <person name="Morrison M."/>
            <person name="Mosoni P."/>
            <person name="Yeoman C.J."/>
            <person name="White B.A."/>
            <person name="Bayer E.A."/>
        </authorList>
    </citation>
    <scope>NUCLEOTIDE SEQUENCE [LARGE SCALE GENOMIC DNA]</scope>
    <source>
        <strain evidence="2 3">007c</strain>
    </source>
</reference>
<dbReference type="AlphaFoldDB" id="W7UCM1"/>
<accession>W7UCM1</accession>
<organism evidence="2 3">
    <name type="scientific">Ruminococcus flavefaciens 007c</name>
    <dbReference type="NCBI Taxonomy" id="1341157"/>
    <lineage>
        <taxon>Bacteria</taxon>
        <taxon>Bacillati</taxon>
        <taxon>Bacillota</taxon>
        <taxon>Clostridia</taxon>
        <taxon>Eubacteriales</taxon>
        <taxon>Oscillospiraceae</taxon>
        <taxon>Ruminococcus</taxon>
    </lineage>
</organism>
<evidence type="ECO:0000313" key="2">
    <source>
        <dbReference type="EMBL" id="EWM52831.1"/>
    </source>
</evidence>
<evidence type="ECO:0008006" key="4">
    <source>
        <dbReference type="Google" id="ProtNLM"/>
    </source>
</evidence>
<dbReference type="OrthoDB" id="1819737at2"/>
<keyword evidence="1" id="KW-1133">Transmembrane helix</keyword>
<keyword evidence="3" id="KW-1185">Reference proteome</keyword>
<feature type="transmembrane region" description="Helical" evidence="1">
    <location>
        <begin position="246"/>
        <end position="267"/>
    </location>
</feature>
<protein>
    <recommendedName>
        <fullName evidence="4">Colicin V production protein</fullName>
    </recommendedName>
</protein>
<keyword evidence="1" id="KW-0472">Membrane</keyword>
<dbReference type="PATRIC" id="fig|1341157.4.peg.2304"/>
<feature type="transmembrane region" description="Helical" evidence="1">
    <location>
        <begin position="7"/>
        <end position="25"/>
    </location>
</feature>
<feature type="transmembrane region" description="Helical" evidence="1">
    <location>
        <begin position="207"/>
        <end position="226"/>
    </location>
</feature>
<proteinExistence type="predicted"/>
<dbReference type="EMBL" id="ATAX01000028">
    <property type="protein sequence ID" value="EWM52831.1"/>
    <property type="molecule type" value="Genomic_DNA"/>
</dbReference>
<dbReference type="eggNOG" id="ENOG5033GZ8">
    <property type="taxonomic scope" value="Bacteria"/>
</dbReference>
<sequence>MGEQFWWFYDVVAVAAILVCIFITVKKGLLKAAFSLVGYVLAIAIAISLSSSIGGSIYEKSVKESNIKKMDQALTEREFNGELAKYLESLGYNIYVDRDRLETICEKGEKVDENLYNYVNNINGKKVDEEAIFYNKLHEGYATVMSGIISRHLSEYSAEYAAVQIEGDPLKFCEFMKLLEDKESMRAPAEFIVENYLGKPYRSQVRLITLLALLVIFILITVFISSSAGRNDNMEPGVVSHLLSGLIGAFKGCVIVFAIAVMVRLYVIFGSNKMLFFNHDAIDQTYLFKFVYDLVKNM</sequence>
<evidence type="ECO:0000256" key="1">
    <source>
        <dbReference type="SAM" id="Phobius"/>
    </source>
</evidence>
<gene>
    <name evidence="2" type="ORF">RF007C_14550</name>
</gene>
<name>W7UCM1_RUMFL</name>
<keyword evidence="1" id="KW-0812">Transmembrane</keyword>
<evidence type="ECO:0000313" key="3">
    <source>
        <dbReference type="Proteomes" id="UP000019365"/>
    </source>
</evidence>